<evidence type="ECO:0000313" key="3">
    <source>
        <dbReference type="Proteomes" id="UP000265663"/>
    </source>
</evidence>
<evidence type="ECO:0000313" key="2">
    <source>
        <dbReference type="EMBL" id="RMZ68641.1"/>
    </source>
</evidence>
<dbReference type="AlphaFoldDB" id="A0A3M7M2D3"/>
<dbReference type="Proteomes" id="UP000265663">
    <property type="component" value="Unassembled WGS sequence"/>
</dbReference>
<proteinExistence type="predicted"/>
<sequence>MGFMTIFTLALAAGLAVAKPINDVQSLPAYSKRQFDFNSVINGNRGGNNDGFNFIDGFQRFNQQQQVINVQEKSLTVVDNRFQRQVVQQVQQVIVVDQVNNGFNNDMNNLFRKSNFRNRFRDVTTVMIVVQTIKVAIDNGRGDFVRQDIFAQSVVVANRGARRTQEVMIFDTRTLVAQDILRGNAIGRLGSVGGVAGATGVVANALPTKTAEYQLLGAKPTWSAVADDPAADLGGIWADAVQDMQNNANDGADIQLNAQIAEQAKAALDAAGQSAQS</sequence>
<accession>A0A3M7M2D3</accession>
<reference evidence="2 3" key="1">
    <citation type="journal article" date="2014" name="PLoS ONE">
        <title>De novo Genome Assembly of the Fungal Plant Pathogen Pyrenophora semeniperda.</title>
        <authorList>
            <person name="Soliai M.M."/>
            <person name="Meyer S.E."/>
            <person name="Udall J.A."/>
            <person name="Elzinga D.E."/>
            <person name="Hermansen R.A."/>
            <person name="Bodily P.M."/>
            <person name="Hart A.A."/>
            <person name="Coleman C.E."/>
        </authorList>
    </citation>
    <scope>NUCLEOTIDE SEQUENCE [LARGE SCALE GENOMIC DNA]</scope>
    <source>
        <strain evidence="2 3">CCB06</strain>
        <tissue evidence="2">Mycelium</tissue>
    </source>
</reference>
<protein>
    <submittedName>
        <fullName evidence="2">Uncharacterized protein</fullName>
    </submittedName>
</protein>
<organism evidence="2 3">
    <name type="scientific">Pyrenophora seminiperda CCB06</name>
    <dbReference type="NCBI Taxonomy" id="1302712"/>
    <lineage>
        <taxon>Eukaryota</taxon>
        <taxon>Fungi</taxon>
        <taxon>Dikarya</taxon>
        <taxon>Ascomycota</taxon>
        <taxon>Pezizomycotina</taxon>
        <taxon>Dothideomycetes</taxon>
        <taxon>Pleosporomycetidae</taxon>
        <taxon>Pleosporales</taxon>
        <taxon>Pleosporineae</taxon>
        <taxon>Pleosporaceae</taxon>
        <taxon>Pyrenophora</taxon>
    </lineage>
</organism>
<name>A0A3M7M2D3_9PLEO</name>
<keyword evidence="3" id="KW-1185">Reference proteome</keyword>
<evidence type="ECO:0000256" key="1">
    <source>
        <dbReference type="SAM" id="SignalP"/>
    </source>
</evidence>
<keyword evidence="1" id="KW-0732">Signal</keyword>
<dbReference type="EMBL" id="KE747816">
    <property type="protein sequence ID" value="RMZ68641.1"/>
    <property type="molecule type" value="Genomic_DNA"/>
</dbReference>
<feature type="signal peptide" evidence="1">
    <location>
        <begin position="1"/>
        <end position="18"/>
    </location>
</feature>
<dbReference type="OrthoDB" id="3933243at2759"/>
<feature type="chain" id="PRO_5018023753" evidence="1">
    <location>
        <begin position="19"/>
        <end position="277"/>
    </location>
</feature>
<gene>
    <name evidence="2" type="ORF">GMOD_00008367</name>
</gene>